<gene>
    <name evidence="1" type="ORF">DEO72_LG11g2092</name>
    <name evidence="2" type="ORF">DEO72_LG11g2093</name>
</gene>
<evidence type="ECO:0000313" key="2">
    <source>
        <dbReference type="EMBL" id="QCE15085.1"/>
    </source>
</evidence>
<dbReference type="EMBL" id="CP039355">
    <property type="protein sequence ID" value="QCE15085.1"/>
    <property type="molecule type" value="Genomic_DNA"/>
</dbReference>
<dbReference type="AlphaFoldDB" id="A0A4D6NQY7"/>
<organism evidence="1 3">
    <name type="scientific">Vigna unguiculata</name>
    <name type="common">Cowpea</name>
    <dbReference type="NCBI Taxonomy" id="3917"/>
    <lineage>
        <taxon>Eukaryota</taxon>
        <taxon>Viridiplantae</taxon>
        <taxon>Streptophyta</taxon>
        <taxon>Embryophyta</taxon>
        <taxon>Tracheophyta</taxon>
        <taxon>Spermatophyta</taxon>
        <taxon>Magnoliopsida</taxon>
        <taxon>eudicotyledons</taxon>
        <taxon>Gunneridae</taxon>
        <taxon>Pentapetalae</taxon>
        <taxon>rosids</taxon>
        <taxon>fabids</taxon>
        <taxon>Fabales</taxon>
        <taxon>Fabaceae</taxon>
        <taxon>Papilionoideae</taxon>
        <taxon>50 kb inversion clade</taxon>
        <taxon>NPAAA clade</taxon>
        <taxon>indigoferoid/millettioid clade</taxon>
        <taxon>Phaseoleae</taxon>
        <taxon>Vigna</taxon>
    </lineage>
</organism>
<evidence type="ECO:0000313" key="1">
    <source>
        <dbReference type="EMBL" id="QCE15084.1"/>
    </source>
</evidence>
<protein>
    <submittedName>
        <fullName evidence="1">Uncharacterized protein</fullName>
    </submittedName>
</protein>
<dbReference type="Proteomes" id="UP000501690">
    <property type="component" value="Linkage Group LG11"/>
</dbReference>
<evidence type="ECO:0000313" key="3">
    <source>
        <dbReference type="Proteomes" id="UP000501690"/>
    </source>
</evidence>
<accession>A0A4D6NQY7</accession>
<proteinExistence type="predicted"/>
<reference evidence="1 3" key="1">
    <citation type="submission" date="2019-04" db="EMBL/GenBank/DDBJ databases">
        <title>An improved genome assembly and genetic linkage map for asparagus bean, Vigna unguiculata ssp. sesquipedialis.</title>
        <authorList>
            <person name="Xia Q."/>
            <person name="Zhang R."/>
            <person name="Dong Y."/>
        </authorList>
    </citation>
    <scope>NUCLEOTIDE SEQUENCE [LARGE SCALE GENOMIC DNA]</scope>
    <source>
        <tissue evidence="1">Leaf</tissue>
    </source>
</reference>
<sequence>MATIIAFGSGFSPREWSTFVVVSQLALLGFNPNPLQVGSNPDSSTPPLEAVLLELLFSTVRVSKPLANTFQRALVLSEALSRSSERRSPKREGVEALGCRCGLAQARNLAFGRRVVSLKRGRARLSEPAKVSQRPCHGGLKLIKGLPCVGGIGNIVTLVTLSSGVSRDIHHKCKHPLNST</sequence>
<keyword evidence="3" id="KW-1185">Reference proteome</keyword>
<name>A0A4D6NQY7_VIGUN</name>
<dbReference type="EMBL" id="CP039355">
    <property type="protein sequence ID" value="QCE15084.1"/>
    <property type="molecule type" value="Genomic_DNA"/>
</dbReference>